<evidence type="ECO:0000259" key="4">
    <source>
        <dbReference type="PROSITE" id="PS50932"/>
    </source>
</evidence>
<evidence type="ECO:0000256" key="3">
    <source>
        <dbReference type="ARBA" id="ARBA00023163"/>
    </source>
</evidence>
<dbReference type="SUPFAM" id="SSF47413">
    <property type="entry name" value="lambda repressor-like DNA-binding domains"/>
    <property type="match status" value="1"/>
</dbReference>
<dbReference type="CDD" id="cd06281">
    <property type="entry name" value="PBP1_LacI-like"/>
    <property type="match status" value="1"/>
</dbReference>
<organism evidence="6 8">
    <name type="scientific">Bordetella bronchialis</name>
    <dbReference type="NCBI Taxonomy" id="463025"/>
    <lineage>
        <taxon>Bacteria</taxon>
        <taxon>Pseudomonadati</taxon>
        <taxon>Pseudomonadota</taxon>
        <taxon>Betaproteobacteria</taxon>
        <taxon>Burkholderiales</taxon>
        <taxon>Alcaligenaceae</taxon>
        <taxon>Bordetella</taxon>
    </lineage>
</organism>
<dbReference type="EMBL" id="CP016170">
    <property type="protein sequence ID" value="ANN65480.1"/>
    <property type="molecule type" value="Genomic_DNA"/>
</dbReference>
<dbReference type="CDD" id="cd01392">
    <property type="entry name" value="HTH_LacI"/>
    <property type="match status" value="1"/>
</dbReference>
<dbReference type="Proteomes" id="UP000091897">
    <property type="component" value="Chromosome"/>
</dbReference>
<evidence type="ECO:0000313" key="7">
    <source>
        <dbReference type="Proteomes" id="UP000091897"/>
    </source>
</evidence>
<dbReference type="Gene3D" id="3.40.50.2300">
    <property type="match status" value="2"/>
</dbReference>
<dbReference type="EMBL" id="CP016171">
    <property type="protein sequence ID" value="ANN70510.1"/>
    <property type="molecule type" value="Genomic_DNA"/>
</dbReference>
<dbReference type="OrthoDB" id="8770794at2"/>
<dbReference type="Gene3D" id="1.10.260.40">
    <property type="entry name" value="lambda repressor-like DNA-binding domains"/>
    <property type="match status" value="1"/>
</dbReference>
<keyword evidence="2" id="KW-0238">DNA-binding</keyword>
<gene>
    <name evidence="5" type="ORF">BAU06_03465</name>
    <name evidence="6" type="ORF">BAU08_03430</name>
</gene>
<dbReference type="RefSeq" id="WP_066344337.1">
    <property type="nucleotide sequence ID" value="NZ_CBCSFJ010000015.1"/>
</dbReference>
<dbReference type="GO" id="GO:0000976">
    <property type="term" value="F:transcription cis-regulatory region binding"/>
    <property type="evidence" value="ECO:0007669"/>
    <property type="project" value="TreeGrafter"/>
</dbReference>
<dbReference type="Pfam" id="PF00356">
    <property type="entry name" value="LacI"/>
    <property type="match status" value="1"/>
</dbReference>
<dbReference type="PRINTS" id="PR00036">
    <property type="entry name" value="HTHLACI"/>
</dbReference>
<dbReference type="InterPro" id="IPR046335">
    <property type="entry name" value="LacI/GalR-like_sensor"/>
</dbReference>
<evidence type="ECO:0000256" key="2">
    <source>
        <dbReference type="ARBA" id="ARBA00023125"/>
    </source>
</evidence>
<accession>A0A193FD60</accession>
<dbReference type="GO" id="GO:0003700">
    <property type="term" value="F:DNA-binding transcription factor activity"/>
    <property type="evidence" value="ECO:0007669"/>
    <property type="project" value="TreeGrafter"/>
</dbReference>
<dbReference type="Proteomes" id="UP000092213">
    <property type="component" value="Chromosome"/>
</dbReference>
<dbReference type="PANTHER" id="PTHR30146:SF138">
    <property type="entry name" value="TRANSCRIPTIONAL REGULATORY PROTEIN"/>
    <property type="match status" value="1"/>
</dbReference>
<evidence type="ECO:0000256" key="1">
    <source>
        <dbReference type="ARBA" id="ARBA00023015"/>
    </source>
</evidence>
<feature type="domain" description="HTH lacI-type" evidence="4">
    <location>
        <begin position="11"/>
        <end position="65"/>
    </location>
</feature>
<dbReference type="PROSITE" id="PS50932">
    <property type="entry name" value="HTH_LACI_2"/>
    <property type="match status" value="1"/>
</dbReference>
<dbReference type="InterPro" id="IPR028082">
    <property type="entry name" value="Peripla_BP_I"/>
</dbReference>
<dbReference type="KEGG" id="bbro:BAU06_03465"/>
<dbReference type="AlphaFoldDB" id="A0A193FD60"/>
<protein>
    <submittedName>
        <fullName evidence="6">Transcriptional regulator</fullName>
    </submittedName>
</protein>
<evidence type="ECO:0000313" key="6">
    <source>
        <dbReference type="EMBL" id="ANN70510.1"/>
    </source>
</evidence>
<dbReference type="Pfam" id="PF13377">
    <property type="entry name" value="Peripla_BP_3"/>
    <property type="match status" value="1"/>
</dbReference>
<evidence type="ECO:0000313" key="5">
    <source>
        <dbReference type="EMBL" id="ANN65480.1"/>
    </source>
</evidence>
<evidence type="ECO:0000313" key="8">
    <source>
        <dbReference type="Proteomes" id="UP000092213"/>
    </source>
</evidence>
<dbReference type="InterPro" id="IPR000843">
    <property type="entry name" value="HTH_LacI"/>
</dbReference>
<dbReference type="STRING" id="463025.BAU08_03430"/>
<dbReference type="SMART" id="SM00354">
    <property type="entry name" value="HTH_LACI"/>
    <property type="match status" value="1"/>
</dbReference>
<dbReference type="PANTHER" id="PTHR30146">
    <property type="entry name" value="LACI-RELATED TRANSCRIPTIONAL REPRESSOR"/>
    <property type="match status" value="1"/>
</dbReference>
<keyword evidence="1" id="KW-0805">Transcription regulation</keyword>
<dbReference type="SUPFAM" id="SSF53822">
    <property type="entry name" value="Periplasmic binding protein-like I"/>
    <property type="match status" value="1"/>
</dbReference>
<dbReference type="InterPro" id="IPR010982">
    <property type="entry name" value="Lambda_DNA-bd_dom_sf"/>
</dbReference>
<name>A0A193FD60_9BORD</name>
<proteinExistence type="predicted"/>
<sequence>MVHKAPRPVRVTVHDVARAAGVAIGTVSRVVNGAPTVTAEVRQRVEDAIARLGWEPSAAAQAMRGAPTRMVGFIFSDIRNPLYSSMIKGAEDVLSEHGYMLVVASSDGQPAREIALMQLFKRRRADGMLFAVEEENNPDVLRCVAATGYPIVLLEREMAAALGAVGADHLSGTRHATAHLLALGHRRIALISGGRHNRVGRDRLAGLVQAHEAAGVPLDPALLRLDSFSPDYGQREVQLLLDLPHPPTAIVAAGMHLLQGVLQGIRMKGLQVPRDVSLVASNDSQLAQLVTPPVDVIRYDGYALGREAALLLLRRMHGEAVPPGTRIEVPTEFVLRASSAPPANVDAHGPAPRRRRD</sequence>
<keyword evidence="7" id="KW-1185">Reference proteome</keyword>
<keyword evidence="3" id="KW-0804">Transcription</keyword>
<reference evidence="7 8" key="1">
    <citation type="submission" date="2016-06" db="EMBL/GenBank/DDBJ databases">
        <title>Complete genome sequences of Bordetella bronchialis and Bordetella flabilis.</title>
        <authorList>
            <person name="LiPuma J.J."/>
            <person name="Spilker T."/>
        </authorList>
    </citation>
    <scope>NUCLEOTIDE SEQUENCE [LARGE SCALE GENOMIC DNA]</scope>
    <source>
        <strain evidence="6 8">AU17976</strain>
        <strain evidence="5 7">AU3182</strain>
    </source>
</reference>